<feature type="domain" description="Peptidase S26" evidence="8">
    <location>
        <begin position="28"/>
        <end position="184"/>
    </location>
</feature>
<keyword evidence="10" id="KW-1185">Reference proteome</keyword>
<name>A9KLL9_LACP7</name>
<dbReference type="eggNOG" id="COG0681">
    <property type="taxonomic scope" value="Bacteria"/>
</dbReference>
<dbReference type="PROSITE" id="PS00761">
    <property type="entry name" value="SPASE_I_3"/>
    <property type="match status" value="1"/>
</dbReference>
<comment type="catalytic activity">
    <reaction evidence="1 7">
        <text>Cleavage of hydrophobic, N-terminal signal or leader sequences from secreted and periplasmic proteins.</text>
        <dbReference type="EC" id="3.4.21.89"/>
    </reaction>
</comment>
<feature type="active site" evidence="6">
    <location>
        <position position="101"/>
    </location>
</feature>
<reference evidence="10" key="1">
    <citation type="submission" date="2007-11" db="EMBL/GenBank/DDBJ databases">
        <title>Complete genome sequence of Clostridium phytofermentans ISDg.</title>
        <authorList>
            <person name="Leschine S.B."/>
            <person name="Warnick T.A."/>
            <person name="Blanchard J.L."/>
            <person name="Schnell D.J."/>
            <person name="Petit E.L."/>
            <person name="LaTouf W.G."/>
            <person name="Copeland A."/>
            <person name="Lucas S."/>
            <person name="Lapidus A."/>
            <person name="Barry K."/>
            <person name="Glavina del Rio T."/>
            <person name="Dalin E."/>
            <person name="Tice H."/>
            <person name="Pitluck S."/>
            <person name="Kiss H."/>
            <person name="Brettin T."/>
            <person name="Bruce D."/>
            <person name="Detter J.C."/>
            <person name="Han C."/>
            <person name="Kuske C."/>
            <person name="Schmutz J."/>
            <person name="Larimer F."/>
            <person name="Land M."/>
            <person name="Hauser L."/>
            <person name="Kyrpides N."/>
            <person name="Kim E.A."/>
            <person name="Richardson P."/>
        </authorList>
    </citation>
    <scope>NUCLEOTIDE SEQUENCE [LARGE SCALE GENOMIC DNA]</scope>
    <source>
        <strain evidence="10">ATCC 700394 / DSM 18823 / ISDg</strain>
    </source>
</reference>
<evidence type="ECO:0000256" key="3">
    <source>
        <dbReference type="ARBA" id="ARBA00009370"/>
    </source>
</evidence>
<evidence type="ECO:0000259" key="8">
    <source>
        <dbReference type="Pfam" id="PF10502"/>
    </source>
</evidence>
<comment type="subcellular location">
    <subcellularLocation>
        <location evidence="2">Cell membrane</location>
        <topology evidence="2">Single-pass type II membrane protein</topology>
    </subcellularLocation>
    <subcellularLocation>
        <location evidence="7">Membrane</location>
        <topology evidence="7">Single-pass type II membrane protein</topology>
    </subcellularLocation>
</comment>
<evidence type="ECO:0000256" key="6">
    <source>
        <dbReference type="PIRSR" id="PIRSR600223-1"/>
    </source>
</evidence>
<keyword evidence="7" id="KW-0472">Membrane</keyword>
<evidence type="ECO:0000256" key="7">
    <source>
        <dbReference type="RuleBase" id="RU362042"/>
    </source>
</evidence>
<evidence type="ECO:0000256" key="5">
    <source>
        <dbReference type="ARBA" id="ARBA00022801"/>
    </source>
</evidence>
<dbReference type="AlphaFoldDB" id="A9KLL9"/>
<dbReference type="Pfam" id="PF10502">
    <property type="entry name" value="Peptidase_S26"/>
    <property type="match status" value="1"/>
</dbReference>
<dbReference type="PANTHER" id="PTHR43390:SF1">
    <property type="entry name" value="CHLOROPLAST PROCESSING PEPTIDASE"/>
    <property type="match status" value="1"/>
</dbReference>
<dbReference type="Gene3D" id="2.10.109.10">
    <property type="entry name" value="Umud Fragment, subunit A"/>
    <property type="match status" value="1"/>
</dbReference>
<dbReference type="InterPro" id="IPR019758">
    <property type="entry name" value="Pept_S26A_signal_pept_1_CS"/>
</dbReference>
<dbReference type="KEGG" id="cpy:Cphy_2402"/>
<dbReference type="InterPro" id="IPR036286">
    <property type="entry name" value="LexA/Signal_pep-like_sf"/>
</dbReference>
<feature type="transmembrane region" description="Helical" evidence="7">
    <location>
        <begin position="22"/>
        <end position="44"/>
    </location>
</feature>
<evidence type="ECO:0000256" key="2">
    <source>
        <dbReference type="ARBA" id="ARBA00004401"/>
    </source>
</evidence>
<dbReference type="GO" id="GO:0004252">
    <property type="term" value="F:serine-type endopeptidase activity"/>
    <property type="evidence" value="ECO:0007669"/>
    <property type="project" value="InterPro"/>
</dbReference>
<dbReference type="EMBL" id="CP000885">
    <property type="protein sequence ID" value="ABX42763.1"/>
    <property type="molecule type" value="Genomic_DNA"/>
</dbReference>
<evidence type="ECO:0000313" key="10">
    <source>
        <dbReference type="Proteomes" id="UP000000370"/>
    </source>
</evidence>
<evidence type="ECO:0000256" key="1">
    <source>
        <dbReference type="ARBA" id="ARBA00000677"/>
    </source>
</evidence>
<keyword evidence="7" id="KW-0812">Transmembrane</keyword>
<accession>A9KLL9</accession>
<comment type="similarity">
    <text evidence="3 7">Belongs to the peptidase S26 family.</text>
</comment>
<dbReference type="InterPro" id="IPR019533">
    <property type="entry name" value="Peptidase_S26"/>
</dbReference>
<dbReference type="GO" id="GO:0009003">
    <property type="term" value="F:signal peptidase activity"/>
    <property type="evidence" value="ECO:0007669"/>
    <property type="project" value="UniProtKB-EC"/>
</dbReference>
<dbReference type="CDD" id="cd06530">
    <property type="entry name" value="S26_SPase_I"/>
    <property type="match status" value="1"/>
</dbReference>
<protein>
    <recommendedName>
        <fullName evidence="4 7">Signal peptidase I</fullName>
        <ecNumber evidence="4 7">3.4.21.89</ecNumber>
    </recommendedName>
</protein>
<dbReference type="Proteomes" id="UP000000370">
    <property type="component" value="Chromosome"/>
</dbReference>
<dbReference type="STRING" id="357809.Cphy_2402"/>
<dbReference type="PRINTS" id="PR00727">
    <property type="entry name" value="LEADERPTASE"/>
</dbReference>
<dbReference type="PANTHER" id="PTHR43390">
    <property type="entry name" value="SIGNAL PEPTIDASE I"/>
    <property type="match status" value="1"/>
</dbReference>
<evidence type="ECO:0000256" key="4">
    <source>
        <dbReference type="ARBA" id="ARBA00013208"/>
    </source>
</evidence>
<dbReference type="HOGENOM" id="CLU_028723_5_3_9"/>
<dbReference type="SUPFAM" id="SSF51306">
    <property type="entry name" value="LexA/Signal peptidase"/>
    <property type="match status" value="1"/>
</dbReference>
<dbReference type="InterPro" id="IPR019757">
    <property type="entry name" value="Pept_S26A_signal_pept_1_Lys-AS"/>
</dbReference>
<dbReference type="EC" id="3.4.21.89" evidence="4 7"/>
<dbReference type="GO" id="GO:0006465">
    <property type="term" value="P:signal peptide processing"/>
    <property type="evidence" value="ECO:0007669"/>
    <property type="project" value="InterPro"/>
</dbReference>
<evidence type="ECO:0000313" key="9">
    <source>
        <dbReference type="EMBL" id="ABX42763.1"/>
    </source>
</evidence>
<sequence>MVISMMKYDFDRDIKRKKRKKLYIRIIIWMVEIVAVIALAYAIINVALEKTTMLGESMEITLQDEDKIVINKLAYKFRDPKRYDIIVFKQSGNEHSYYNIKRVIGLPGERVKILDGVVYVNGEALEEPMVVDPIRIPGLADEEFTLDEDEFFVLGDNRNNSEDSRFANIGNVVKDDIIGKAWIRLNPFGIVNKINMYSKSVEENVEGEGKTSGE</sequence>
<dbReference type="InterPro" id="IPR000223">
    <property type="entry name" value="Pept_S26A_signal_pept_1"/>
</dbReference>
<keyword evidence="7" id="KW-1133">Transmembrane helix</keyword>
<gene>
    <name evidence="9" type="ordered locus">Cphy_2402</name>
</gene>
<dbReference type="PROSITE" id="PS00760">
    <property type="entry name" value="SPASE_I_2"/>
    <property type="match status" value="1"/>
</dbReference>
<keyword evidence="7" id="KW-0645">Protease</keyword>
<dbReference type="GO" id="GO:0005886">
    <property type="term" value="C:plasma membrane"/>
    <property type="evidence" value="ECO:0007669"/>
    <property type="project" value="UniProtKB-SubCell"/>
</dbReference>
<organism evidence="9 10">
    <name type="scientific">Lachnoclostridium phytofermentans (strain ATCC 700394 / DSM 18823 / ISDg)</name>
    <name type="common">Clostridium phytofermentans</name>
    <dbReference type="NCBI Taxonomy" id="357809"/>
    <lineage>
        <taxon>Bacteria</taxon>
        <taxon>Bacillati</taxon>
        <taxon>Bacillota</taxon>
        <taxon>Clostridia</taxon>
        <taxon>Lachnospirales</taxon>
        <taxon>Lachnospiraceae</taxon>
    </lineage>
</organism>
<proteinExistence type="inferred from homology"/>
<keyword evidence="5 7" id="KW-0378">Hydrolase</keyword>
<feature type="active site" evidence="6">
    <location>
        <position position="57"/>
    </location>
</feature>
<dbReference type="NCBIfam" id="TIGR02227">
    <property type="entry name" value="sigpep_I_bact"/>
    <property type="match status" value="1"/>
</dbReference>